<dbReference type="PANTHER" id="PTHR11552:SF147">
    <property type="entry name" value="CHOLINE DEHYDROGENASE, MITOCHONDRIAL"/>
    <property type="match status" value="1"/>
</dbReference>
<dbReference type="GO" id="GO:0050660">
    <property type="term" value="F:flavin adenine dinucleotide binding"/>
    <property type="evidence" value="ECO:0007669"/>
    <property type="project" value="InterPro"/>
</dbReference>
<organism evidence="6 7">
    <name type="scientific">Spodoptera exigua</name>
    <name type="common">Beet armyworm</name>
    <name type="synonym">Noctua fulgens</name>
    <dbReference type="NCBI Taxonomy" id="7107"/>
    <lineage>
        <taxon>Eukaryota</taxon>
        <taxon>Metazoa</taxon>
        <taxon>Ecdysozoa</taxon>
        <taxon>Arthropoda</taxon>
        <taxon>Hexapoda</taxon>
        <taxon>Insecta</taxon>
        <taxon>Pterygota</taxon>
        <taxon>Neoptera</taxon>
        <taxon>Endopterygota</taxon>
        <taxon>Lepidoptera</taxon>
        <taxon>Glossata</taxon>
        <taxon>Ditrysia</taxon>
        <taxon>Noctuoidea</taxon>
        <taxon>Noctuidae</taxon>
        <taxon>Amphipyrinae</taxon>
        <taxon>Spodoptera</taxon>
    </lineage>
</organism>
<dbReference type="Proteomes" id="UP000814243">
    <property type="component" value="Unassembled WGS sequence"/>
</dbReference>
<comment type="cofactor">
    <cofactor evidence="1">
        <name>FAD</name>
        <dbReference type="ChEBI" id="CHEBI:57692"/>
    </cofactor>
</comment>
<dbReference type="EMBL" id="JACEFF010000913">
    <property type="protein sequence ID" value="KAH9628473.1"/>
    <property type="molecule type" value="Genomic_DNA"/>
</dbReference>
<dbReference type="SUPFAM" id="SSF54373">
    <property type="entry name" value="FAD-linked reductases, C-terminal domain"/>
    <property type="match status" value="1"/>
</dbReference>
<keyword evidence="4" id="KW-0274">FAD</keyword>
<dbReference type="InterPro" id="IPR007867">
    <property type="entry name" value="GMC_OxRtase_C"/>
</dbReference>
<comment type="caution">
    <text evidence="6">The sequence shown here is derived from an EMBL/GenBank/DDBJ whole genome shotgun (WGS) entry which is preliminary data.</text>
</comment>
<proteinExistence type="inferred from homology"/>
<accession>A0A922S965</accession>
<feature type="domain" description="Glucose-methanol-choline oxidoreductase N-terminal" evidence="5">
    <location>
        <begin position="168"/>
        <end position="182"/>
    </location>
</feature>
<sequence>MIYGRGNKRDYHRFYEATSDSSWEYENMLKYFMVSEKLENNEILNSQFRKFHGTKGEIGVTQEDRSIVDKYLKGFERAGENLVIDNVGAGVGLGYSKCLYTILNGKRNDAGSGYLNSIKDKIKLSVTRNSLATKIIFDTDKTAVGVEFVKHDKIITVKARKEILVAAGPVKSPQLLMLSGIGPKKQLEKMNINVLSNLPVGKNLQCVIGAFLDFKTNITAVPPPFDPHRIPAPIILGYSAVNKNSIYPDYETQNFIIDDPAYFLTLCSFTLKLKNSICNRLLKSANNTQMMVTIMLNINTKSRGSVSLRSKNPHDEPIIKYGFYEDEDDLNAMISNLQHFVRIENTPYFQGLGLEFLEPTSDCRKHKFGSRKYWRCYALCMIALTGRTASTCAMGSVVDTKLRVYGVKKLRVIGSTVMPNSLGGAIFAPEVALAEKATEIILNDRNQTQM</sequence>
<evidence type="ECO:0000259" key="5">
    <source>
        <dbReference type="PROSITE" id="PS00624"/>
    </source>
</evidence>
<comment type="similarity">
    <text evidence="2">Belongs to the GMC oxidoreductase family.</text>
</comment>
<dbReference type="Gene3D" id="3.30.560.10">
    <property type="entry name" value="Glucose Oxidase, domain 3"/>
    <property type="match status" value="1"/>
</dbReference>
<evidence type="ECO:0000256" key="1">
    <source>
        <dbReference type="ARBA" id="ARBA00001974"/>
    </source>
</evidence>
<dbReference type="SUPFAM" id="SSF51905">
    <property type="entry name" value="FAD/NAD(P)-binding domain"/>
    <property type="match status" value="1"/>
</dbReference>
<dbReference type="Pfam" id="PF05199">
    <property type="entry name" value="GMC_oxred_C"/>
    <property type="match status" value="1"/>
</dbReference>
<gene>
    <name evidence="6" type="ORF">HF086_005926</name>
</gene>
<evidence type="ECO:0000256" key="4">
    <source>
        <dbReference type="ARBA" id="ARBA00022827"/>
    </source>
</evidence>
<keyword evidence="3" id="KW-0285">Flavoprotein</keyword>
<dbReference type="PANTHER" id="PTHR11552">
    <property type="entry name" value="GLUCOSE-METHANOL-CHOLINE GMC OXIDOREDUCTASE"/>
    <property type="match status" value="1"/>
</dbReference>
<evidence type="ECO:0000256" key="3">
    <source>
        <dbReference type="ARBA" id="ARBA00022630"/>
    </source>
</evidence>
<protein>
    <recommendedName>
        <fullName evidence="5">Glucose-methanol-choline oxidoreductase N-terminal domain-containing protein</fullName>
    </recommendedName>
</protein>
<dbReference type="GO" id="GO:0016614">
    <property type="term" value="F:oxidoreductase activity, acting on CH-OH group of donors"/>
    <property type="evidence" value="ECO:0007669"/>
    <property type="project" value="InterPro"/>
</dbReference>
<dbReference type="PIRSF" id="PIRSF000137">
    <property type="entry name" value="Alcohol_oxidase"/>
    <property type="match status" value="1"/>
</dbReference>
<evidence type="ECO:0000313" key="7">
    <source>
        <dbReference type="Proteomes" id="UP000814243"/>
    </source>
</evidence>
<dbReference type="AlphaFoldDB" id="A0A922S965"/>
<dbReference type="InterPro" id="IPR012132">
    <property type="entry name" value="GMC_OxRdtase"/>
</dbReference>
<evidence type="ECO:0000256" key="2">
    <source>
        <dbReference type="ARBA" id="ARBA00010790"/>
    </source>
</evidence>
<dbReference type="InterPro" id="IPR000172">
    <property type="entry name" value="GMC_OxRdtase_N"/>
</dbReference>
<name>A0A922S965_SPOEX</name>
<dbReference type="Gene3D" id="3.50.50.60">
    <property type="entry name" value="FAD/NAD(P)-binding domain"/>
    <property type="match status" value="1"/>
</dbReference>
<reference evidence="6" key="1">
    <citation type="journal article" date="2021" name="G3 (Bethesda)">
        <title>Genome and transcriptome analysis of the beet armyworm Spodoptera exigua reveals targets for pest control. .</title>
        <authorList>
            <person name="Simon S."/>
            <person name="Breeschoten T."/>
            <person name="Jansen H.J."/>
            <person name="Dirks R.P."/>
            <person name="Schranz M.E."/>
            <person name="Ros V.I.D."/>
        </authorList>
    </citation>
    <scope>NUCLEOTIDE SEQUENCE</scope>
    <source>
        <strain evidence="6">TB_SE_WUR_2020</strain>
    </source>
</reference>
<dbReference type="InterPro" id="IPR036188">
    <property type="entry name" value="FAD/NAD-bd_sf"/>
</dbReference>
<dbReference type="Pfam" id="PF00732">
    <property type="entry name" value="GMC_oxred_N"/>
    <property type="match status" value="1"/>
</dbReference>
<dbReference type="PROSITE" id="PS00624">
    <property type="entry name" value="GMC_OXRED_2"/>
    <property type="match status" value="1"/>
</dbReference>
<evidence type="ECO:0000313" key="6">
    <source>
        <dbReference type="EMBL" id="KAH9628473.1"/>
    </source>
</evidence>